<dbReference type="OrthoDB" id="5421041at2759"/>
<evidence type="ECO:0000313" key="4">
    <source>
        <dbReference type="Proteomes" id="UP000078397"/>
    </source>
</evidence>
<dbReference type="EMBL" id="LSBJ02000001">
    <property type="protein sequence ID" value="OAQ71919.1"/>
    <property type="molecule type" value="Genomic_DNA"/>
</dbReference>
<dbReference type="KEGG" id="pchm:VFPPC_12037"/>
<feature type="compositionally biased region" description="Polar residues" evidence="2">
    <location>
        <begin position="392"/>
        <end position="402"/>
    </location>
</feature>
<name>A0A179G449_METCM</name>
<reference evidence="3 4" key="1">
    <citation type="journal article" date="2016" name="PLoS Pathog.">
        <title>Biosynthesis of antibiotic leucinostatins in bio-control fungus Purpureocillium lilacinum and their inhibition on phytophthora revealed by genome mining.</title>
        <authorList>
            <person name="Wang G."/>
            <person name="Liu Z."/>
            <person name="Lin R."/>
            <person name="Li E."/>
            <person name="Mao Z."/>
            <person name="Ling J."/>
            <person name="Yang Y."/>
            <person name="Yin W.B."/>
            <person name="Xie B."/>
        </authorList>
    </citation>
    <scope>NUCLEOTIDE SEQUENCE [LARGE SCALE GENOMIC DNA]</scope>
    <source>
        <strain evidence="3">170</strain>
    </source>
</reference>
<accession>A0A179G449</accession>
<sequence length="506" mass="57260">MANKSKQTTNSSSSSTEYDEKSIQELFAITGKYASSEDFQKLKRLDKDNGELRQDVVNLGIRNEKNLEDFIRLKGEWEVEKEGLVAQLKEKEDERNQELLNRRAVDQMLSAERDTTEKLREQAEEQEAHILRLVKKTKADETELNRLDAISQERNDILDQERRDKAKLQREVNETLKQLETRTNELSDATSSLTICETLAGMFDAALDFFQRKLGHDLDADVLARSNSQTFALNAPPIPLPASNTEDAKRMRVVAGLMVYGKALVNNVFRPTYNTQSHQLDEVLHLTAAQNPSQETFIRAVLLKAAPEKQQQNRESCVELAVQEVLVVVDPWIQNKLEFRSELKHICDRASTAWAQVQLLESRVRPDFHFQHPEEWKALPFPILRSNPTIVSKVGNSKQTPPQKKVQGRQPDLSTASPKLSALNSSDVARVVWPSFLATDPQAFDDETDSTPLELVYYGYVLTQAQIKGAEDETSQASQRVSLRPRKRRDSGVFVSNSTPGGTSSK</sequence>
<feature type="region of interest" description="Disordered" evidence="2">
    <location>
        <begin position="392"/>
        <end position="420"/>
    </location>
</feature>
<dbReference type="RefSeq" id="XP_018148002.1">
    <property type="nucleotide sequence ID" value="XM_018290040.1"/>
</dbReference>
<dbReference type="GeneID" id="28854034"/>
<dbReference type="Proteomes" id="UP000078397">
    <property type="component" value="Unassembled WGS sequence"/>
</dbReference>
<feature type="compositionally biased region" description="Polar residues" evidence="2">
    <location>
        <begin position="494"/>
        <end position="506"/>
    </location>
</feature>
<evidence type="ECO:0000256" key="2">
    <source>
        <dbReference type="SAM" id="MobiDB-lite"/>
    </source>
</evidence>
<feature type="region of interest" description="Disordered" evidence="2">
    <location>
        <begin position="469"/>
        <end position="506"/>
    </location>
</feature>
<feature type="region of interest" description="Disordered" evidence="2">
    <location>
        <begin position="1"/>
        <end position="20"/>
    </location>
</feature>
<organism evidence="3 4">
    <name type="scientific">Pochonia chlamydosporia 170</name>
    <dbReference type="NCBI Taxonomy" id="1380566"/>
    <lineage>
        <taxon>Eukaryota</taxon>
        <taxon>Fungi</taxon>
        <taxon>Dikarya</taxon>
        <taxon>Ascomycota</taxon>
        <taxon>Pezizomycotina</taxon>
        <taxon>Sordariomycetes</taxon>
        <taxon>Hypocreomycetidae</taxon>
        <taxon>Hypocreales</taxon>
        <taxon>Clavicipitaceae</taxon>
        <taxon>Pochonia</taxon>
    </lineage>
</organism>
<protein>
    <recommendedName>
        <fullName evidence="5">MEI5 protein</fullName>
    </recommendedName>
</protein>
<evidence type="ECO:0000313" key="3">
    <source>
        <dbReference type="EMBL" id="OAQ71919.1"/>
    </source>
</evidence>
<comment type="caution">
    <text evidence="3">The sequence shown here is derived from an EMBL/GenBank/DDBJ whole genome shotgun (WGS) entry which is preliminary data.</text>
</comment>
<evidence type="ECO:0008006" key="5">
    <source>
        <dbReference type="Google" id="ProtNLM"/>
    </source>
</evidence>
<feature type="coiled-coil region" evidence="1">
    <location>
        <begin position="74"/>
        <end position="189"/>
    </location>
</feature>
<dbReference type="AlphaFoldDB" id="A0A179G449"/>
<keyword evidence="1" id="KW-0175">Coiled coil</keyword>
<feature type="compositionally biased region" description="Low complexity" evidence="2">
    <location>
        <begin position="1"/>
        <end position="16"/>
    </location>
</feature>
<gene>
    <name evidence="3" type="ORF">VFPPC_12037</name>
</gene>
<keyword evidence="4" id="KW-1185">Reference proteome</keyword>
<evidence type="ECO:0000256" key="1">
    <source>
        <dbReference type="SAM" id="Coils"/>
    </source>
</evidence>
<proteinExistence type="predicted"/>